<evidence type="ECO:0000313" key="2">
    <source>
        <dbReference type="EMBL" id="GIY00519.1"/>
    </source>
</evidence>
<protein>
    <submittedName>
        <fullName evidence="2">Uncharacterized protein</fullName>
    </submittedName>
</protein>
<feature type="signal peptide" evidence="1">
    <location>
        <begin position="1"/>
        <end position="24"/>
    </location>
</feature>
<comment type="caution">
    <text evidence="2">The sequence shown here is derived from an EMBL/GenBank/DDBJ whole genome shotgun (WGS) entry which is preliminary data.</text>
</comment>
<accession>A0AAV4PWG3</accession>
<organism evidence="2 3">
    <name type="scientific">Caerostris darwini</name>
    <dbReference type="NCBI Taxonomy" id="1538125"/>
    <lineage>
        <taxon>Eukaryota</taxon>
        <taxon>Metazoa</taxon>
        <taxon>Ecdysozoa</taxon>
        <taxon>Arthropoda</taxon>
        <taxon>Chelicerata</taxon>
        <taxon>Arachnida</taxon>
        <taxon>Araneae</taxon>
        <taxon>Araneomorphae</taxon>
        <taxon>Entelegynae</taxon>
        <taxon>Araneoidea</taxon>
        <taxon>Araneidae</taxon>
        <taxon>Caerostris</taxon>
    </lineage>
</organism>
<feature type="chain" id="PRO_5043853730" evidence="1">
    <location>
        <begin position="25"/>
        <end position="123"/>
    </location>
</feature>
<keyword evidence="3" id="KW-1185">Reference proteome</keyword>
<sequence length="123" mass="14141">MNAQCHVIVIYFLVSLCWLDLRKALSMTCECPVSGTFGIIFNAWTILTGHSLHATAWWIPWIVGFPFFEDSYPVNCEVTADGFVTLLRGHVMLAMQERRHPIYAELYPTLLCKHIQDTFTETE</sequence>
<proteinExistence type="predicted"/>
<evidence type="ECO:0000256" key="1">
    <source>
        <dbReference type="SAM" id="SignalP"/>
    </source>
</evidence>
<dbReference type="AlphaFoldDB" id="A0AAV4PWG3"/>
<evidence type="ECO:0000313" key="3">
    <source>
        <dbReference type="Proteomes" id="UP001054837"/>
    </source>
</evidence>
<keyword evidence="1" id="KW-0732">Signal</keyword>
<dbReference type="EMBL" id="BPLQ01003436">
    <property type="protein sequence ID" value="GIY00519.1"/>
    <property type="molecule type" value="Genomic_DNA"/>
</dbReference>
<name>A0AAV4PWG3_9ARAC</name>
<reference evidence="2 3" key="1">
    <citation type="submission" date="2021-06" db="EMBL/GenBank/DDBJ databases">
        <title>Caerostris darwini draft genome.</title>
        <authorList>
            <person name="Kono N."/>
            <person name="Arakawa K."/>
        </authorList>
    </citation>
    <scope>NUCLEOTIDE SEQUENCE [LARGE SCALE GENOMIC DNA]</scope>
</reference>
<dbReference type="Proteomes" id="UP001054837">
    <property type="component" value="Unassembled WGS sequence"/>
</dbReference>
<gene>
    <name evidence="2" type="ORF">CDAR_619411</name>
</gene>